<gene>
    <name evidence="1" type="ORF">SDC9_147802</name>
</gene>
<sequence length="151" mass="16271">MGTAVFTACFGGRCKCHHPLWAGQKLRQSGGVYRRSADRAGGRGRVFCVLAAGGEDPRHDRLHDAAVCVCGDERFAQFVQPVCARKTIYPAVCDRWGFKYSIVPVFYRAVYRGLSLGHCRVCAGHLCGGFLLGAVFVFDGPAAPLSAAVAF</sequence>
<name>A0A645EGN5_9ZZZZ</name>
<reference evidence="1" key="1">
    <citation type="submission" date="2019-08" db="EMBL/GenBank/DDBJ databases">
        <authorList>
            <person name="Kucharzyk K."/>
            <person name="Murdoch R.W."/>
            <person name="Higgins S."/>
            <person name="Loffler F."/>
        </authorList>
    </citation>
    <scope>NUCLEOTIDE SEQUENCE</scope>
</reference>
<dbReference type="AlphaFoldDB" id="A0A645EGN5"/>
<accession>A0A645EGN5</accession>
<comment type="caution">
    <text evidence="1">The sequence shown here is derived from an EMBL/GenBank/DDBJ whole genome shotgun (WGS) entry which is preliminary data.</text>
</comment>
<evidence type="ECO:0000313" key="1">
    <source>
        <dbReference type="EMBL" id="MPN00606.1"/>
    </source>
</evidence>
<protein>
    <submittedName>
        <fullName evidence="1">Uncharacterized protein</fullName>
    </submittedName>
</protein>
<organism evidence="1">
    <name type="scientific">bioreactor metagenome</name>
    <dbReference type="NCBI Taxonomy" id="1076179"/>
    <lineage>
        <taxon>unclassified sequences</taxon>
        <taxon>metagenomes</taxon>
        <taxon>ecological metagenomes</taxon>
    </lineage>
</organism>
<dbReference type="EMBL" id="VSSQ01046638">
    <property type="protein sequence ID" value="MPN00606.1"/>
    <property type="molecule type" value="Genomic_DNA"/>
</dbReference>
<proteinExistence type="predicted"/>